<dbReference type="SUPFAM" id="SSF53850">
    <property type="entry name" value="Periplasmic binding protein-like II"/>
    <property type="match status" value="1"/>
</dbReference>
<proteinExistence type="predicted"/>
<dbReference type="Gene3D" id="3.40.190.10">
    <property type="entry name" value="Periplasmic binding protein-like II"/>
    <property type="match status" value="1"/>
</dbReference>
<dbReference type="Pfam" id="PF12974">
    <property type="entry name" value="Phosphonate-bd"/>
    <property type="match status" value="1"/>
</dbReference>
<sequence>MRVSLPMYPLDDRASHTYWCWLRDRLVSAGLGQEHELPLQLAAPGDYFSHWQQPDLLLSQTCGYPLVTLLQGQVQLVGVFHYHVAGCEHGDYHSDIVVRHDDSRQTLAQFRGTRVACNEPHSQSGYHALRTTIAPLSDGTPFFSQLRFSGSHHASARQVAAGEADIAALDCVSAALLRQRDPATFSRLRLLQRTAPTPGLPLITSQRTAPAQLAALQGLLADSMQEPTLAAALATMGILGFSRRQLADYQCIRQQAERHAGIVLAA</sequence>
<evidence type="ECO:0000313" key="2">
    <source>
        <dbReference type="Proteomes" id="UP001219956"/>
    </source>
</evidence>
<organism evidence="1 2">
    <name type="scientific">Vogesella aquatica</name>
    <dbReference type="NCBI Taxonomy" id="2984206"/>
    <lineage>
        <taxon>Bacteria</taxon>
        <taxon>Pseudomonadati</taxon>
        <taxon>Pseudomonadota</taxon>
        <taxon>Betaproteobacteria</taxon>
        <taxon>Neisseriales</taxon>
        <taxon>Chromobacteriaceae</taxon>
        <taxon>Vogesella</taxon>
    </lineage>
</organism>
<reference evidence="1 2" key="1">
    <citation type="submission" date="2023-01" db="EMBL/GenBank/DDBJ databases">
        <title>Novel species of the genus Vogesella isolated from rivers.</title>
        <authorList>
            <person name="Lu H."/>
        </authorList>
    </citation>
    <scope>NUCLEOTIDE SEQUENCE [LARGE SCALE GENOMIC DNA]</scope>
    <source>
        <strain evidence="1 2">DC21W</strain>
    </source>
</reference>
<protein>
    <submittedName>
        <fullName evidence="1">PhnD/SsuA/transferrin family substrate-binding protein</fullName>
    </submittedName>
</protein>
<name>A0ABT5J3T1_9NEIS</name>
<dbReference type="Proteomes" id="UP001219956">
    <property type="component" value="Unassembled WGS sequence"/>
</dbReference>
<evidence type="ECO:0000313" key="1">
    <source>
        <dbReference type="EMBL" id="MDC7718594.1"/>
    </source>
</evidence>
<comment type="caution">
    <text evidence="1">The sequence shown here is derived from an EMBL/GenBank/DDBJ whole genome shotgun (WGS) entry which is preliminary data.</text>
</comment>
<dbReference type="EMBL" id="JAQQLF010000022">
    <property type="protein sequence ID" value="MDC7718594.1"/>
    <property type="molecule type" value="Genomic_DNA"/>
</dbReference>
<dbReference type="PANTHER" id="PTHR35841">
    <property type="entry name" value="PHOSPHONATES-BINDING PERIPLASMIC PROTEIN"/>
    <property type="match status" value="1"/>
</dbReference>
<accession>A0ABT5J3T1</accession>
<keyword evidence="2" id="KW-1185">Reference proteome</keyword>
<dbReference type="RefSeq" id="WP_272752831.1">
    <property type="nucleotide sequence ID" value="NZ_JAQQLF010000022.1"/>
</dbReference>
<dbReference type="PANTHER" id="PTHR35841:SF1">
    <property type="entry name" value="PHOSPHONATES-BINDING PERIPLASMIC PROTEIN"/>
    <property type="match status" value="1"/>
</dbReference>
<gene>
    <name evidence="1" type="ORF">PQU95_15410</name>
</gene>